<evidence type="ECO:0008006" key="3">
    <source>
        <dbReference type="Google" id="ProtNLM"/>
    </source>
</evidence>
<dbReference type="PROSITE" id="PS51257">
    <property type="entry name" value="PROKAR_LIPOPROTEIN"/>
    <property type="match status" value="1"/>
</dbReference>
<organism evidence="1 2">
    <name type="scientific">Dysgonomonas alginatilytica</name>
    <dbReference type="NCBI Taxonomy" id="1605892"/>
    <lineage>
        <taxon>Bacteria</taxon>
        <taxon>Pseudomonadati</taxon>
        <taxon>Bacteroidota</taxon>
        <taxon>Bacteroidia</taxon>
        <taxon>Bacteroidales</taxon>
        <taxon>Dysgonomonadaceae</taxon>
        <taxon>Dysgonomonas</taxon>
    </lineage>
</organism>
<dbReference type="Proteomes" id="UP000247973">
    <property type="component" value="Unassembled WGS sequence"/>
</dbReference>
<proteinExistence type="predicted"/>
<keyword evidence="2" id="KW-1185">Reference proteome</keyword>
<comment type="caution">
    <text evidence="1">The sequence shown here is derived from an EMBL/GenBank/DDBJ whole genome shotgun (WGS) entry which is preliminary data.</text>
</comment>
<dbReference type="RefSeq" id="WP_146212685.1">
    <property type="nucleotide sequence ID" value="NZ_QICL01000002.1"/>
</dbReference>
<name>A0A2V3PS57_9BACT</name>
<protein>
    <recommendedName>
        <fullName evidence="3">Lipoprotein</fullName>
    </recommendedName>
</protein>
<gene>
    <name evidence="1" type="ORF">CLV62_10240</name>
</gene>
<dbReference type="EMBL" id="QICL01000002">
    <property type="protein sequence ID" value="PXV68010.1"/>
    <property type="molecule type" value="Genomic_DNA"/>
</dbReference>
<evidence type="ECO:0000313" key="2">
    <source>
        <dbReference type="Proteomes" id="UP000247973"/>
    </source>
</evidence>
<accession>A0A2V3PS57</accession>
<dbReference type="AlphaFoldDB" id="A0A2V3PS57"/>
<dbReference type="OrthoDB" id="1118012at2"/>
<sequence length="285" mass="32034">MKKSIYAFILSSMILTAVSCGDKKDPQAIQYLDNIRTLYEQGEYNAALQQIDSIQVLFPKAFQEIKDALALKQEVRRASDERQITDCDSLIVIYQPKIDSIKKLFIYRKEKDDDYGVYIPKTVSSNTPASTMLRSGVNDNGSMYIESVYIGGQLHNTIRVSTKDGEFAESLSIEGDGFVFRFSHMGKQYEIIQATSIHDNGLANFISTNTDAPLTVTLKGKNSTSFPLASVQKKAIKDSYQLSRLMLQRDSLATAKDKAQMRIKYLNAKRDSIPVVLPNSLKQEQ</sequence>
<evidence type="ECO:0000313" key="1">
    <source>
        <dbReference type="EMBL" id="PXV68010.1"/>
    </source>
</evidence>
<reference evidence="1 2" key="1">
    <citation type="submission" date="2018-03" db="EMBL/GenBank/DDBJ databases">
        <title>Genomic Encyclopedia of Archaeal and Bacterial Type Strains, Phase II (KMG-II): from individual species to whole genera.</title>
        <authorList>
            <person name="Goeker M."/>
        </authorList>
    </citation>
    <scope>NUCLEOTIDE SEQUENCE [LARGE SCALE GENOMIC DNA]</scope>
    <source>
        <strain evidence="1 2">DSM 100214</strain>
    </source>
</reference>